<organism evidence="2 3">
    <name type="scientific">Oleoguttula mirabilis</name>
    <dbReference type="NCBI Taxonomy" id="1507867"/>
    <lineage>
        <taxon>Eukaryota</taxon>
        <taxon>Fungi</taxon>
        <taxon>Dikarya</taxon>
        <taxon>Ascomycota</taxon>
        <taxon>Pezizomycotina</taxon>
        <taxon>Dothideomycetes</taxon>
        <taxon>Dothideomycetidae</taxon>
        <taxon>Mycosphaerellales</taxon>
        <taxon>Teratosphaeriaceae</taxon>
        <taxon>Oleoguttula</taxon>
    </lineage>
</organism>
<dbReference type="EMBL" id="JAVFHQ010000016">
    <property type="protein sequence ID" value="KAK4546144.1"/>
    <property type="molecule type" value="Genomic_DNA"/>
</dbReference>
<dbReference type="Proteomes" id="UP001324427">
    <property type="component" value="Unassembled WGS sequence"/>
</dbReference>
<name>A0AAV9JM65_9PEZI</name>
<gene>
    <name evidence="2" type="ORF">LTR36_002281</name>
</gene>
<proteinExistence type="predicted"/>
<feature type="region of interest" description="Disordered" evidence="1">
    <location>
        <begin position="223"/>
        <end position="245"/>
    </location>
</feature>
<reference evidence="2 3" key="1">
    <citation type="submission" date="2021-11" db="EMBL/GenBank/DDBJ databases">
        <title>Black yeast isolated from Biological Soil Crust.</title>
        <authorList>
            <person name="Kurbessoian T."/>
        </authorList>
    </citation>
    <scope>NUCLEOTIDE SEQUENCE [LARGE SCALE GENOMIC DNA]</scope>
    <source>
        <strain evidence="2 3">CCFEE 5522</strain>
    </source>
</reference>
<accession>A0AAV9JM65</accession>
<comment type="caution">
    <text evidence="2">The sequence shown here is derived from an EMBL/GenBank/DDBJ whole genome shotgun (WGS) entry which is preliminary data.</text>
</comment>
<dbReference type="AlphaFoldDB" id="A0AAV9JM65"/>
<evidence type="ECO:0000256" key="1">
    <source>
        <dbReference type="SAM" id="MobiDB-lite"/>
    </source>
</evidence>
<keyword evidence="3" id="KW-1185">Reference proteome</keyword>
<evidence type="ECO:0000313" key="3">
    <source>
        <dbReference type="Proteomes" id="UP001324427"/>
    </source>
</evidence>
<evidence type="ECO:0000313" key="2">
    <source>
        <dbReference type="EMBL" id="KAK4546144.1"/>
    </source>
</evidence>
<protein>
    <submittedName>
        <fullName evidence="2">Uncharacterized protein</fullName>
    </submittedName>
</protein>
<sequence length="245" mass="27722">MNSHYQPPQGLVTEAELLQAPMEECHKDLAILHFRRLTRILAEQDEDAIGCYTNKHAAREQLARMTLVVRDYRREHAKGRIEDDAIESMISDVVDASFFVSGKQGTFSQPAFVNPLFHGREHEIAALMQEVSAGNVDDVIELWNAPTSKYNKVLPEHGPGWNIGSEVDWDRVLGRSRSEDDITHHFKHVKVGNQPKAERIQNKLMKRAESHLRLCWPPAPGEEYLAPSRGRSRADTGASSSSFWS</sequence>